<name>A0ABV0MSA4_9TELE</name>
<comment type="caution">
    <text evidence="1">The sequence shown here is derived from an EMBL/GenBank/DDBJ whole genome shotgun (WGS) entry which is preliminary data.</text>
</comment>
<organism evidence="1 2">
    <name type="scientific">Goodea atripinnis</name>
    <dbReference type="NCBI Taxonomy" id="208336"/>
    <lineage>
        <taxon>Eukaryota</taxon>
        <taxon>Metazoa</taxon>
        <taxon>Chordata</taxon>
        <taxon>Craniata</taxon>
        <taxon>Vertebrata</taxon>
        <taxon>Euteleostomi</taxon>
        <taxon>Actinopterygii</taxon>
        <taxon>Neopterygii</taxon>
        <taxon>Teleostei</taxon>
        <taxon>Neoteleostei</taxon>
        <taxon>Acanthomorphata</taxon>
        <taxon>Ovalentaria</taxon>
        <taxon>Atherinomorphae</taxon>
        <taxon>Cyprinodontiformes</taxon>
        <taxon>Goodeidae</taxon>
        <taxon>Goodea</taxon>
    </lineage>
</organism>
<sequence>MMAAVCSPSASCPHLIEGDSRRAAHQLGPPGSLLPRRQVLPPPRAAEETFRHPPHTAAQAYSVKEPLWGDGRMEVMVGLQGEEEDDSWVGFKKTVCELDQLKLGLLEMDV</sequence>
<proteinExistence type="predicted"/>
<reference evidence="1 2" key="1">
    <citation type="submission" date="2021-06" db="EMBL/GenBank/DDBJ databases">
        <authorList>
            <person name="Palmer J.M."/>
        </authorList>
    </citation>
    <scope>NUCLEOTIDE SEQUENCE [LARGE SCALE GENOMIC DNA]</scope>
    <source>
        <strain evidence="1 2">GA_2019</strain>
        <tissue evidence="1">Muscle</tissue>
    </source>
</reference>
<gene>
    <name evidence="1" type="ORF">GOODEAATRI_015476</name>
</gene>
<dbReference type="Proteomes" id="UP001476798">
    <property type="component" value="Unassembled WGS sequence"/>
</dbReference>
<keyword evidence="2" id="KW-1185">Reference proteome</keyword>
<dbReference type="EMBL" id="JAHRIO010011143">
    <property type="protein sequence ID" value="MEQ2162002.1"/>
    <property type="molecule type" value="Genomic_DNA"/>
</dbReference>
<evidence type="ECO:0000313" key="2">
    <source>
        <dbReference type="Proteomes" id="UP001476798"/>
    </source>
</evidence>
<protein>
    <submittedName>
        <fullName evidence="1">Uncharacterized protein</fullName>
    </submittedName>
</protein>
<accession>A0ABV0MSA4</accession>
<evidence type="ECO:0000313" key="1">
    <source>
        <dbReference type="EMBL" id="MEQ2162002.1"/>
    </source>
</evidence>